<evidence type="ECO:0000313" key="2">
    <source>
        <dbReference type="Proteomes" id="UP001062846"/>
    </source>
</evidence>
<keyword evidence="2" id="KW-1185">Reference proteome</keyword>
<proteinExistence type="predicted"/>
<organism evidence="1 2">
    <name type="scientific">Rhododendron molle</name>
    <name type="common">Chinese azalea</name>
    <name type="synonym">Azalea mollis</name>
    <dbReference type="NCBI Taxonomy" id="49168"/>
    <lineage>
        <taxon>Eukaryota</taxon>
        <taxon>Viridiplantae</taxon>
        <taxon>Streptophyta</taxon>
        <taxon>Embryophyta</taxon>
        <taxon>Tracheophyta</taxon>
        <taxon>Spermatophyta</taxon>
        <taxon>Magnoliopsida</taxon>
        <taxon>eudicotyledons</taxon>
        <taxon>Gunneridae</taxon>
        <taxon>Pentapetalae</taxon>
        <taxon>asterids</taxon>
        <taxon>Ericales</taxon>
        <taxon>Ericaceae</taxon>
        <taxon>Ericoideae</taxon>
        <taxon>Rhodoreae</taxon>
        <taxon>Rhododendron</taxon>
    </lineage>
</organism>
<gene>
    <name evidence="1" type="ORF">RHMOL_Rhmol01G0194500</name>
</gene>
<accession>A0ACC0Q3R5</accession>
<sequence>MGHCQVSPSIWARLAERTAGVWGGSARPGEASFENREVADLYERGQVCPHAHYFIEHPNEYEDFCRTYNIPDDVVVSQLPDSNVSDKLKELHNLEFTVVDLFRTYIMSRHGKTNRRYLSTRNGKEPLIDGLPDTDKWANFYVEGSNNYEFGDQTVRLHTVPKIKDFRGTAPLRQKDADAAEPTAKKQKVTRDFFPSRPPTPLPKERDQTESSTAGGSKDASKTVGSGERATSPEFSPSYAMADGRVVLVEDSVKLEPRIAVTMLRGLVLPKDMERVPPELQPSLVHASAYLVQVLVYSVP</sequence>
<comment type="caution">
    <text evidence="1">The sequence shown here is derived from an EMBL/GenBank/DDBJ whole genome shotgun (WGS) entry which is preliminary data.</text>
</comment>
<evidence type="ECO:0000313" key="1">
    <source>
        <dbReference type="EMBL" id="KAI8572385.1"/>
    </source>
</evidence>
<name>A0ACC0Q3R5_RHOML</name>
<protein>
    <submittedName>
        <fullName evidence="1">Uncharacterized protein</fullName>
    </submittedName>
</protein>
<reference evidence="1" key="1">
    <citation type="submission" date="2022-02" db="EMBL/GenBank/DDBJ databases">
        <title>Plant Genome Project.</title>
        <authorList>
            <person name="Zhang R.-G."/>
        </authorList>
    </citation>
    <scope>NUCLEOTIDE SEQUENCE</scope>
    <source>
        <strain evidence="1">AT1</strain>
    </source>
</reference>
<dbReference type="Proteomes" id="UP001062846">
    <property type="component" value="Chromosome 1"/>
</dbReference>
<dbReference type="EMBL" id="CM046388">
    <property type="protein sequence ID" value="KAI8572385.1"/>
    <property type="molecule type" value="Genomic_DNA"/>
</dbReference>